<dbReference type="CDD" id="cd13999">
    <property type="entry name" value="STKc_MAP3K-like"/>
    <property type="match status" value="1"/>
</dbReference>
<organism evidence="3 4">
    <name type="scientific">Tritrichomonas foetus</name>
    <dbReference type="NCBI Taxonomy" id="1144522"/>
    <lineage>
        <taxon>Eukaryota</taxon>
        <taxon>Metamonada</taxon>
        <taxon>Parabasalia</taxon>
        <taxon>Tritrichomonadida</taxon>
        <taxon>Tritrichomonadidae</taxon>
        <taxon>Tritrichomonas</taxon>
    </lineage>
</organism>
<dbReference type="Pfam" id="PF00069">
    <property type="entry name" value="Pkinase"/>
    <property type="match status" value="1"/>
</dbReference>
<dbReference type="InterPro" id="IPR008271">
    <property type="entry name" value="Ser/Thr_kinase_AS"/>
</dbReference>
<dbReference type="VEuPathDB" id="TrichDB:TRFO_06797"/>
<gene>
    <name evidence="3" type="ORF">TRFO_06797</name>
</gene>
<dbReference type="PROSITE" id="PS50011">
    <property type="entry name" value="PROTEIN_KINASE_DOM"/>
    <property type="match status" value="1"/>
</dbReference>
<dbReference type="GO" id="GO:0004674">
    <property type="term" value="F:protein serine/threonine kinase activity"/>
    <property type="evidence" value="ECO:0007669"/>
    <property type="project" value="TreeGrafter"/>
</dbReference>
<keyword evidence="4" id="KW-1185">Reference proteome</keyword>
<dbReference type="InterPro" id="IPR000719">
    <property type="entry name" value="Prot_kinase_dom"/>
</dbReference>
<evidence type="ECO:0000256" key="1">
    <source>
        <dbReference type="SAM" id="MobiDB-lite"/>
    </source>
</evidence>
<proteinExistence type="predicted"/>
<dbReference type="SUPFAM" id="SSF48403">
    <property type="entry name" value="Ankyrin repeat"/>
    <property type="match status" value="1"/>
</dbReference>
<dbReference type="EMBL" id="MLAK01000838">
    <property type="protein sequence ID" value="OHT03137.1"/>
    <property type="molecule type" value="Genomic_DNA"/>
</dbReference>
<dbReference type="SUPFAM" id="SSF56112">
    <property type="entry name" value="Protein kinase-like (PK-like)"/>
    <property type="match status" value="1"/>
</dbReference>
<dbReference type="Proteomes" id="UP000179807">
    <property type="component" value="Unassembled WGS sequence"/>
</dbReference>
<dbReference type="PANTHER" id="PTHR44329:SF214">
    <property type="entry name" value="PROTEIN KINASE DOMAIN-CONTAINING PROTEIN"/>
    <property type="match status" value="1"/>
</dbReference>
<reference evidence="3" key="1">
    <citation type="submission" date="2016-10" db="EMBL/GenBank/DDBJ databases">
        <authorList>
            <person name="Benchimol M."/>
            <person name="Almeida L.G."/>
            <person name="Vasconcelos A.T."/>
            <person name="Perreira-Neves A."/>
            <person name="Rosa I.A."/>
            <person name="Tasca T."/>
            <person name="Bogo M.R."/>
            <person name="de Souza W."/>
        </authorList>
    </citation>
    <scope>NUCLEOTIDE SEQUENCE [LARGE SCALE GENOMIC DNA]</scope>
    <source>
        <strain evidence="3">K</strain>
    </source>
</reference>
<dbReference type="OrthoDB" id="4062651at2759"/>
<evidence type="ECO:0000259" key="2">
    <source>
        <dbReference type="PROSITE" id="PS50011"/>
    </source>
</evidence>
<dbReference type="InterPro" id="IPR001245">
    <property type="entry name" value="Ser-Thr/Tyr_kinase_cat_dom"/>
</dbReference>
<feature type="compositionally biased region" description="Low complexity" evidence="1">
    <location>
        <begin position="184"/>
        <end position="203"/>
    </location>
</feature>
<name>A0A1J4JVI3_9EUKA</name>
<protein>
    <recommendedName>
        <fullName evidence="2">Protein kinase domain-containing protein</fullName>
    </recommendedName>
</protein>
<sequence>MRRRHHSLLSSEDKDLKGYLSDLHEYTTLETLGKGSCGTVYKCQHNSNGWIVAIKELNSHELDESKQKARIQEVHILAACQDLFLLDLVGFSIKPYAIITPYMPCGNLWDLIHTRKENLNSVQKTNIAIGIAHAMKYLHSQKILHRDLKSPNILLDERILPKISDFGLSQFESSLNRQEFTTTANTNHTNNNINFNQNNRYPNQSIPSPPNNLQNTVGTPMWMAPELFDANLHSTASDVYAYGIILYELLTGRPPFEGLNDIQISFHVSRGERPPLPDPMSPISRLIAECWSQAPSMRPTFDEIYRRFEAHEVFFPHCERAGVDDLLNLIRKHDLRKISGIHESSNLVNQIIQIRNNNLSPTSSHNIQPSMNSFSNGMAFSNGMNQNMNSMNQNVNNMNQNMNNMNPNVNGMNQIMNSMNQNMNSMNHNINVMNHNKNDYLQGLLNHYSSNGNIHELGILIVSMPNIDINGKCGGIAPIHAAVISDQLIAVQFLTKLQNIDVNVLDNEGNTPFLLSVKLNKPRITAFLAQFRKVAINAQNVFGFSVLHLMMRLPFEAQNIMVKALAFARDLRVDLLDNAGNDAFGMNLSRKEEFLKRQALYRK</sequence>
<dbReference type="PANTHER" id="PTHR44329">
    <property type="entry name" value="SERINE/THREONINE-PROTEIN KINASE TNNI3K-RELATED"/>
    <property type="match status" value="1"/>
</dbReference>
<dbReference type="Pfam" id="PF07714">
    <property type="entry name" value="PK_Tyr_Ser-Thr"/>
    <property type="match status" value="1"/>
</dbReference>
<dbReference type="InterPro" id="IPR036770">
    <property type="entry name" value="Ankyrin_rpt-contain_sf"/>
</dbReference>
<dbReference type="GeneID" id="94828011"/>
<dbReference type="AlphaFoldDB" id="A0A1J4JVI3"/>
<feature type="domain" description="Protein kinase" evidence="2">
    <location>
        <begin position="26"/>
        <end position="314"/>
    </location>
</feature>
<dbReference type="Gene3D" id="1.10.510.10">
    <property type="entry name" value="Transferase(Phosphotransferase) domain 1"/>
    <property type="match status" value="1"/>
</dbReference>
<dbReference type="PROSITE" id="PS00108">
    <property type="entry name" value="PROTEIN_KINASE_ST"/>
    <property type="match status" value="1"/>
</dbReference>
<dbReference type="SUPFAM" id="SSF58104">
    <property type="entry name" value="Methyl-accepting chemotaxis protein (MCP) signaling domain"/>
    <property type="match status" value="1"/>
</dbReference>
<feature type="region of interest" description="Disordered" evidence="1">
    <location>
        <begin position="184"/>
        <end position="210"/>
    </location>
</feature>
<evidence type="ECO:0000313" key="3">
    <source>
        <dbReference type="EMBL" id="OHT03137.1"/>
    </source>
</evidence>
<dbReference type="RefSeq" id="XP_068356273.1">
    <property type="nucleotide sequence ID" value="XM_068493307.1"/>
</dbReference>
<dbReference type="Gene3D" id="1.25.40.20">
    <property type="entry name" value="Ankyrin repeat-containing domain"/>
    <property type="match status" value="1"/>
</dbReference>
<dbReference type="InterPro" id="IPR011009">
    <property type="entry name" value="Kinase-like_dom_sf"/>
</dbReference>
<accession>A0A1J4JVI3</accession>
<dbReference type="SMART" id="SM00220">
    <property type="entry name" value="S_TKc"/>
    <property type="match status" value="1"/>
</dbReference>
<dbReference type="InterPro" id="IPR051681">
    <property type="entry name" value="Ser/Thr_Kinases-Pseudokinases"/>
</dbReference>
<comment type="caution">
    <text evidence="3">The sequence shown here is derived from an EMBL/GenBank/DDBJ whole genome shotgun (WGS) entry which is preliminary data.</text>
</comment>
<dbReference type="GO" id="GO:0005524">
    <property type="term" value="F:ATP binding"/>
    <property type="evidence" value="ECO:0007669"/>
    <property type="project" value="InterPro"/>
</dbReference>
<evidence type="ECO:0000313" key="4">
    <source>
        <dbReference type="Proteomes" id="UP000179807"/>
    </source>
</evidence>